<protein>
    <recommendedName>
        <fullName evidence="14">Pep3/Vps18/deep orange domain-containing protein</fullName>
    </recommendedName>
</protein>
<dbReference type="SUPFAM" id="SSF101898">
    <property type="entry name" value="NHL repeat"/>
    <property type="match status" value="1"/>
</dbReference>
<evidence type="ECO:0000256" key="4">
    <source>
        <dbReference type="ARBA" id="ARBA00022833"/>
    </source>
</evidence>
<evidence type="ECO:0000259" key="11">
    <source>
        <dbReference type="Pfam" id="PF26148"/>
    </source>
</evidence>
<evidence type="ECO:0000256" key="3">
    <source>
        <dbReference type="ARBA" id="ARBA00022771"/>
    </source>
</evidence>
<evidence type="ECO:0000256" key="8">
    <source>
        <dbReference type="SAM" id="Coils"/>
    </source>
</evidence>
<dbReference type="InterPro" id="IPR007810">
    <property type="entry name" value="Pep3/Vps18_beta-prop"/>
</dbReference>
<keyword evidence="13" id="KW-1185">Reference proteome</keyword>
<feature type="compositionally biased region" description="Low complexity" evidence="9">
    <location>
        <begin position="334"/>
        <end position="353"/>
    </location>
</feature>
<keyword evidence="3" id="KW-0863">Zinc-finger</keyword>
<dbReference type="PANTHER" id="PTHR23323">
    <property type="entry name" value="VACUOLAR PROTEIN SORTING-ASSOCIATED PROTEIN"/>
    <property type="match status" value="1"/>
</dbReference>
<evidence type="ECO:0000256" key="7">
    <source>
        <dbReference type="PROSITE-ProRule" id="PRU01006"/>
    </source>
</evidence>
<evidence type="ECO:0000259" key="10">
    <source>
        <dbReference type="Pfam" id="PF05131"/>
    </source>
</evidence>
<dbReference type="PROSITE" id="PS50236">
    <property type="entry name" value="CHCR"/>
    <property type="match status" value="1"/>
</dbReference>
<evidence type="ECO:0000313" key="12">
    <source>
        <dbReference type="EMBL" id="KAF2071598.1"/>
    </source>
</evidence>
<dbReference type="GO" id="GO:0005768">
    <property type="term" value="C:endosome"/>
    <property type="evidence" value="ECO:0007669"/>
    <property type="project" value="TreeGrafter"/>
</dbReference>
<dbReference type="EMBL" id="AJWJ01000359">
    <property type="protein sequence ID" value="KAF2071598.1"/>
    <property type="molecule type" value="Genomic_DNA"/>
</dbReference>
<dbReference type="Proteomes" id="UP000695562">
    <property type="component" value="Unassembled WGS sequence"/>
</dbReference>
<comment type="similarity">
    <text evidence="1">Belongs to the VPS18 family.</text>
</comment>
<feature type="region of interest" description="Disordered" evidence="9">
    <location>
        <begin position="322"/>
        <end position="355"/>
    </location>
</feature>
<dbReference type="GO" id="GO:0006904">
    <property type="term" value="P:vesicle docking involved in exocytosis"/>
    <property type="evidence" value="ECO:0007669"/>
    <property type="project" value="TreeGrafter"/>
</dbReference>
<evidence type="ECO:0000256" key="9">
    <source>
        <dbReference type="SAM" id="MobiDB-lite"/>
    </source>
</evidence>
<name>A0A8J4PPQ0_9MYCE</name>
<evidence type="ECO:0000256" key="2">
    <source>
        <dbReference type="ARBA" id="ARBA00022723"/>
    </source>
</evidence>
<feature type="region of interest" description="Disordered" evidence="9">
    <location>
        <begin position="627"/>
        <end position="648"/>
    </location>
</feature>
<feature type="repeat" description="CHCR" evidence="7">
    <location>
        <begin position="680"/>
        <end position="837"/>
    </location>
</feature>
<keyword evidence="5" id="KW-0472">Membrane</keyword>
<dbReference type="Pfam" id="PF26148">
    <property type="entry name" value="VPS18_RING_C"/>
    <property type="match status" value="1"/>
</dbReference>
<dbReference type="GO" id="GO:0006886">
    <property type="term" value="P:intracellular protein transport"/>
    <property type="evidence" value="ECO:0007669"/>
    <property type="project" value="UniProtKB-UniRule"/>
</dbReference>
<dbReference type="PANTHER" id="PTHR23323:SF26">
    <property type="entry name" value="VACUOLAR PROTEIN SORTING-ASSOCIATED PROTEIN 18 HOMOLOG"/>
    <property type="match status" value="1"/>
</dbReference>
<feature type="domain" description="Pep3/Vps18 beta-propeller" evidence="10">
    <location>
        <begin position="52"/>
        <end position="427"/>
    </location>
</feature>
<gene>
    <name evidence="12" type="ORF">CYY_007088</name>
</gene>
<dbReference type="GO" id="GO:0030897">
    <property type="term" value="C:HOPS complex"/>
    <property type="evidence" value="ECO:0007669"/>
    <property type="project" value="TreeGrafter"/>
</dbReference>
<dbReference type="OrthoDB" id="1845386at2759"/>
<proteinExistence type="inferred from homology"/>
<keyword evidence="4" id="KW-0862">Zinc</keyword>
<accession>A0A8J4PPQ0</accession>
<comment type="subcellular location">
    <subcellularLocation>
        <location evidence="6">Endomembrane system</location>
        <topology evidence="6">Peripheral membrane protein</topology>
        <orientation evidence="6">Cytoplasmic side</orientation>
    </subcellularLocation>
</comment>
<keyword evidence="2" id="KW-0479">Metal-binding</keyword>
<evidence type="ECO:0000256" key="6">
    <source>
        <dbReference type="ARBA" id="ARBA00029433"/>
    </source>
</evidence>
<dbReference type="GO" id="GO:0007033">
    <property type="term" value="P:vacuole organization"/>
    <property type="evidence" value="ECO:0007669"/>
    <property type="project" value="TreeGrafter"/>
</dbReference>
<dbReference type="GO" id="GO:0007032">
    <property type="term" value="P:endosome organization"/>
    <property type="evidence" value="ECO:0007669"/>
    <property type="project" value="TreeGrafter"/>
</dbReference>
<reference evidence="12" key="1">
    <citation type="submission" date="2020-01" db="EMBL/GenBank/DDBJ databases">
        <title>Development of genomics and gene disruption for Polysphondylium violaceum indicates a role for the polyketide synthase stlB in stalk morphogenesis.</title>
        <authorList>
            <person name="Narita B."/>
            <person name="Kawabe Y."/>
            <person name="Kin K."/>
            <person name="Saito T."/>
            <person name="Gibbs R."/>
            <person name="Kuspa A."/>
            <person name="Muzny D."/>
            <person name="Queller D."/>
            <person name="Richards S."/>
            <person name="Strassman J."/>
            <person name="Sucgang R."/>
            <person name="Worley K."/>
            <person name="Schaap P."/>
        </authorList>
    </citation>
    <scope>NUCLEOTIDE SEQUENCE</scope>
    <source>
        <strain evidence="12">QSvi11</strain>
    </source>
</reference>
<dbReference type="CDD" id="cd16462">
    <property type="entry name" value="RING-H2_Pep3p-like"/>
    <property type="match status" value="1"/>
</dbReference>
<keyword evidence="8" id="KW-0175">Coiled coil</keyword>
<evidence type="ECO:0000313" key="13">
    <source>
        <dbReference type="Proteomes" id="UP000695562"/>
    </source>
</evidence>
<sequence length="1050" mass="122145">MNSLNFDHIQDINLNDDDDQYGSIGSPMMVDHNHNNNNKSKFNQNIDTIEDPIFALQDVEYKANGIHSMLVSNGKLIIATNLSKIIRLDFDREAEIEEIDFNRRPNEIYKIFLDPSGQHLLISMTNEDVYYLHSSWKKPKIQKWKDLIESVAWDPSPDKATSLQTLLIGTNKGKIWEFVVTSVEKGFLDFGNKEPILKLLHSLDDPEPVLGMSLEKVQNKFFLMISTMTRLYYLIGGPSFEHLFDRDHVIFDIMPNDTPIPKRHCCGELKLYSKSGISLPQAYAWLIPSGIHYGDVIYGAQNTGDKFTTSTMMLHFNQEDEIHSRPPTSKTNKKQLQQQQQQQTNGQQQQQTQSSIPPYPPISFALSQFHFLLLYEDRFIALSKLNYQIVYEYYFNPNAAKLRGISVDHYQQTTWIYGENIVYELKIVEEDRYAWKLYMEKGQFDMALAFAKEPFINEKRNQIWATQADHYFNDGRFELSATFYGKTHRVFEEITLKFINAGQRDALKTYLLQKLQNLNKGFETQKTIICTWLIEIFISKLNTLRDPSNKDKYAKVNAEFRQFLENYKDTLIIIKEITFNIISSHGAIDELLFYANLIEDYERVISYHIQHQQYGMALNILTTLDKPKQSKQQQQQQQRNNYSSPNIIANVPQPDPDELYYKFCPILFHFIPSQTCEAWIHTKPGFLDPRKLIPSLMRYDPSKTSNPGEPNQAIRYLQYCVDIQKNTDKAVHNYLLSLYVKQEDDRPLLEFLNAREVFYDLKYALRLCMKEKKLKACVYIYSAMELYEEAVDLALKVDIELAKANADKVKDDDEALCKKLWLRIARHKVEKDKDIKEAMDFLKACPLLKIEDILPFFPEFTVIDDFKEEICKSLEDYNSYIDVLKSEMDDATNSADLIRKDIQNLRNKYGHVKSDQKCDICNYPVLTKRFYLFSCQHVFHSDCLITEITKHVNGETRERIRDLQMSVSVGGGYNSSLNNNNNNVSANTADAFSSMMISSEDQISQEDIDRTDLDRLVGKECIYCGDIMIRSIEKPFVGIDEQETLASWEI</sequence>
<dbReference type="GO" id="GO:0030674">
    <property type="term" value="F:protein-macromolecule adaptor activity"/>
    <property type="evidence" value="ECO:0007669"/>
    <property type="project" value="TreeGrafter"/>
</dbReference>
<evidence type="ECO:0008006" key="14">
    <source>
        <dbReference type="Google" id="ProtNLM"/>
    </source>
</evidence>
<feature type="domain" description="Pep3/Vps18 RING C-terminal" evidence="11">
    <location>
        <begin position="914"/>
        <end position="970"/>
    </location>
</feature>
<dbReference type="SUPFAM" id="SSF57850">
    <property type="entry name" value="RING/U-box"/>
    <property type="match status" value="1"/>
</dbReference>
<dbReference type="GO" id="GO:0048284">
    <property type="term" value="P:organelle fusion"/>
    <property type="evidence" value="ECO:0007669"/>
    <property type="project" value="TreeGrafter"/>
</dbReference>
<dbReference type="GO" id="GO:0008270">
    <property type="term" value="F:zinc ion binding"/>
    <property type="evidence" value="ECO:0007669"/>
    <property type="project" value="UniProtKB-KW"/>
</dbReference>
<evidence type="ECO:0000256" key="1">
    <source>
        <dbReference type="ARBA" id="ARBA00010454"/>
    </source>
</evidence>
<comment type="caution">
    <text evidence="12">The sequence shown here is derived from an EMBL/GenBank/DDBJ whole genome shotgun (WGS) entry which is preliminary data.</text>
</comment>
<feature type="coiled-coil region" evidence="8">
    <location>
        <begin position="881"/>
        <end position="908"/>
    </location>
</feature>
<dbReference type="AlphaFoldDB" id="A0A8J4PPQ0"/>
<dbReference type="Pfam" id="PF05131">
    <property type="entry name" value="Pep3_Vps18"/>
    <property type="match status" value="1"/>
</dbReference>
<evidence type="ECO:0000256" key="5">
    <source>
        <dbReference type="ARBA" id="ARBA00023136"/>
    </source>
</evidence>
<dbReference type="InterPro" id="IPR058919">
    <property type="entry name" value="Pep3/Vps18_RING_C"/>
</dbReference>
<organism evidence="12 13">
    <name type="scientific">Polysphondylium violaceum</name>
    <dbReference type="NCBI Taxonomy" id="133409"/>
    <lineage>
        <taxon>Eukaryota</taxon>
        <taxon>Amoebozoa</taxon>
        <taxon>Evosea</taxon>
        <taxon>Eumycetozoa</taxon>
        <taxon>Dictyostelia</taxon>
        <taxon>Dictyosteliales</taxon>
        <taxon>Dictyosteliaceae</taxon>
        <taxon>Polysphondylium</taxon>
    </lineage>
</organism>
<dbReference type="InterPro" id="IPR000547">
    <property type="entry name" value="Clathrin_H-chain/VPS_repeat"/>
</dbReference>